<dbReference type="Gene3D" id="3.40.50.150">
    <property type="entry name" value="Vaccinia Virus protein VP39"/>
    <property type="match status" value="1"/>
</dbReference>
<reference evidence="2 3" key="1">
    <citation type="submission" date="2024-09" db="EMBL/GenBank/DDBJ databases">
        <authorList>
            <person name="Sun Q."/>
            <person name="Mori K."/>
        </authorList>
    </citation>
    <scope>NUCLEOTIDE SEQUENCE [LARGE SCALE GENOMIC DNA]</scope>
    <source>
        <strain evidence="2 3">JCM 12520</strain>
    </source>
</reference>
<dbReference type="RefSeq" id="WP_344913234.1">
    <property type="nucleotide sequence ID" value="NZ_BAAAYO010000012.1"/>
</dbReference>
<dbReference type="SUPFAM" id="SSF53335">
    <property type="entry name" value="S-adenosyl-L-methionine-dependent methyltransferases"/>
    <property type="match status" value="1"/>
</dbReference>
<evidence type="ECO:0000313" key="2">
    <source>
        <dbReference type="EMBL" id="MFB9756114.1"/>
    </source>
</evidence>
<accession>A0ABV5W6A7</accession>
<sequence>MVIDKSRVRRHFDRHAHEYERYAVVQAAMAEEVATAALGALRGTMRGRNASGRLDLAAGTGREEYRCEARILEIGCGTGRLTAALARALPEARFVCIDLSANMIAAARQNLAHWQLDPDGNERVTFLEGDAETLVAEGESFSVVASDAGSGLEEPGRRLGFDLIVSNAAFQWFAAPHRTIQACLRLLRPGGALVFSTFGPGTFRQLHASFAEAERLLGLDAVPHGQSFAGEAGWRECFAGADGTFRWSGRVVTETSQDVRAFLHGVKRIGAGNAVVGGHPGVGGRKLLETMERIYTGKFAAPGGGVETDYELGFGIFLRADLA</sequence>
<dbReference type="InterPro" id="IPR013217">
    <property type="entry name" value="Methyltransf_12"/>
</dbReference>
<dbReference type="PANTHER" id="PTHR43861:SF1">
    <property type="entry name" value="TRANS-ACONITATE 2-METHYLTRANSFERASE"/>
    <property type="match status" value="1"/>
</dbReference>
<dbReference type="InterPro" id="IPR029063">
    <property type="entry name" value="SAM-dependent_MTases_sf"/>
</dbReference>
<name>A0ABV5W6A7_9BACL</name>
<keyword evidence="3" id="KW-1185">Reference proteome</keyword>
<dbReference type="PANTHER" id="PTHR43861">
    <property type="entry name" value="TRANS-ACONITATE 2-METHYLTRANSFERASE-RELATED"/>
    <property type="match status" value="1"/>
</dbReference>
<comment type="caution">
    <text evidence="2">The sequence shown here is derived from an EMBL/GenBank/DDBJ whole genome shotgun (WGS) entry which is preliminary data.</text>
</comment>
<dbReference type="Proteomes" id="UP001589619">
    <property type="component" value="Unassembled WGS sequence"/>
</dbReference>
<keyword evidence="2" id="KW-0489">Methyltransferase</keyword>
<evidence type="ECO:0000313" key="3">
    <source>
        <dbReference type="Proteomes" id="UP001589619"/>
    </source>
</evidence>
<keyword evidence="2" id="KW-0808">Transferase</keyword>
<feature type="domain" description="Methyltransferase type 12" evidence="1">
    <location>
        <begin position="72"/>
        <end position="193"/>
    </location>
</feature>
<dbReference type="GO" id="GO:0032259">
    <property type="term" value="P:methylation"/>
    <property type="evidence" value="ECO:0007669"/>
    <property type="project" value="UniProtKB-KW"/>
</dbReference>
<dbReference type="CDD" id="cd02440">
    <property type="entry name" value="AdoMet_MTases"/>
    <property type="match status" value="1"/>
</dbReference>
<protein>
    <submittedName>
        <fullName evidence="2">Methyltransferase domain-containing protein</fullName>
    </submittedName>
</protein>
<dbReference type="EMBL" id="JBHMAG010000020">
    <property type="protein sequence ID" value="MFB9756114.1"/>
    <property type="molecule type" value="Genomic_DNA"/>
</dbReference>
<evidence type="ECO:0000259" key="1">
    <source>
        <dbReference type="Pfam" id="PF08242"/>
    </source>
</evidence>
<dbReference type="Pfam" id="PF08242">
    <property type="entry name" value="Methyltransf_12"/>
    <property type="match status" value="1"/>
</dbReference>
<organism evidence="2 3">
    <name type="scientific">Paenibacillus hodogayensis</name>
    <dbReference type="NCBI Taxonomy" id="279208"/>
    <lineage>
        <taxon>Bacteria</taxon>
        <taxon>Bacillati</taxon>
        <taxon>Bacillota</taxon>
        <taxon>Bacilli</taxon>
        <taxon>Bacillales</taxon>
        <taxon>Paenibacillaceae</taxon>
        <taxon>Paenibacillus</taxon>
    </lineage>
</organism>
<dbReference type="GO" id="GO:0008168">
    <property type="term" value="F:methyltransferase activity"/>
    <property type="evidence" value="ECO:0007669"/>
    <property type="project" value="UniProtKB-KW"/>
</dbReference>
<gene>
    <name evidence="2" type="ORF">ACFFNY_31440</name>
</gene>
<proteinExistence type="predicted"/>